<name>A0A8J2SGW4_9STRA</name>
<dbReference type="PANTHER" id="PTHR21013:SF10">
    <property type="entry name" value="ATP SYNTHASE MITOCHONDRIAL F1 COMPLEX ASSEMBLY FACTOR 2"/>
    <property type="match status" value="1"/>
</dbReference>
<accession>A0A8J2SGW4</accession>
<gene>
    <name evidence="6" type="ORF">PECAL_3P21750</name>
</gene>
<dbReference type="PANTHER" id="PTHR21013">
    <property type="entry name" value="ATP SYNTHASE MITOCHONDRIAL F1 COMPLEX ASSEMBLY FACTOR 2/ATP12 PROTEIN, MITOCHONDRIAL PRECURSOR"/>
    <property type="match status" value="1"/>
</dbReference>
<dbReference type="OrthoDB" id="5673at2759"/>
<comment type="caution">
    <text evidence="6">The sequence shown here is derived from an EMBL/GenBank/DDBJ whole genome shotgun (WGS) entry which is preliminary data.</text>
</comment>
<comment type="subcellular location">
    <subcellularLocation>
        <location evidence="1">Mitochondrion</location>
    </subcellularLocation>
</comment>
<dbReference type="EMBL" id="CAKKNE010000003">
    <property type="protein sequence ID" value="CAH0372193.1"/>
    <property type="molecule type" value="Genomic_DNA"/>
</dbReference>
<evidence type="ECO:0000256" key="4">
    <source>
        <dbReference type="ARBA" id="ARBA00023128"/>
    </source>
</evidence>
<dbReference type="InterPro" id="IPR011419">
    <property type="entry name" value="ATP12_ATP_synth-F1-assembly"/>
</dbReference>
<dbReference type="AlphaFoldDB" id="A0A8J2SGW4"/>
<keyword evidence="3" id="KW-0809">Transit peptide</keyword>
<proteinExistence type="inferred from homology"/>
<evidence type="ECO:0000256" key="1">
    <source>
        <dbReference type="ARBA" id="ARBA00004173"/>
    </source>
</evidence>
<dbReference type="InterPro" id="IPR042272">
    <property type="entry name" value="ATP12_ATP_synth-F1-assembly_N"/>
</dbReference>
<dbReference type="Pfam" id="PF07542">
    <property type="entry name" value="ATP12"/>
    <property type="match status" value="1"/>
</dbReference>
<dbReference type="InterPro" id="IPR023335">
    <property type="entry name" value="ATP12_ortho_dom_sf"/>
</dbReference>
<dbReference type="Proteomes" id="UP000789595">
    <property type="component" value="Unassembled WGS sequence"/>
</dbReference>
<keyword evidence="5" id="KW-0143">Chaperone</keyword>
<dbReference type="SUPFAM" id="SSF160909">
    <property type="entry name" value="ATP12-like"/>
    <property type="match status" value="1"/>
</dbReference>
<evidence type="ECO:0000256" key="5">
    <source>
        <dbReference type="ARBA" id="ARBA00023186"/>
    </source>
</evidence>
<dbReference type="Gene3D" id="1.10.3580.10">
    <property type="entry name" value="ATP12 ATPase"/>
    <property type="match status" value="1"/>
</dbReference>
<organism evidence="6 7">
    <name type="scientific">Pelagomonas calceolata</name>
    <dbReference type="NCBI Taxonomy" id="35677"/>
    <lineage>
        <taxon>Eukaryota</taxon>
        <taxon>Sar</taxon>
        <taxon>Stramenopiles</taxon>
        <taxon>Ochrophyta</taxon>
        <taxon>Pelagophyceae</taxon>
        <taxon>Pelagomonadales</taxon>
        <taxon>Pelagomonadaceae</taxon>
        <taxon>Pelagomonas</taxon>
    </lineage>
</organism>
<evidence type="ECO:0008006" key="8">
    <source>
        <dbReference type="Google" id="ProtNLM"/>
    </source>
</evidence>
<protein>
    <recommendedName>
        <fullName evidence="8">ATP synthase mitochondrial F1 complex assembly factor 2</fullName>
    </recommendedName>
</protein>
<evidence type="ECO:0000256" key="2">
    <source>
        <dbReference type="ARBA" id="ARBA00008231"/>
    </source>
</evidence>
<dbReference type="GO" id="GO:0005739">
    <property type="term" value="C:mitochondrion"/>
    <property type="evidence" value="ECO:0007669"/>
    <property type="project" value="UniProtKB-SubCell"/>
</dbReference>
<dbReference type="GO" id="GO:0033615">
    <property type="term" value="P:mitochondrial proton-transporting ATP synthase complex assembly"/>
    <property type="evidence" value="ECO:0007669"/>
    <property type="project" value="TreeGrafter"/>
</dbReference>
<evidence type="ECO:0000313" key="7">
    <source>
        <dbReference type="Proteomes" id="UP000789595"/>
    </source>
</evidence>
<keyword evidence="7" id="KW-1185">Reference proteome</keyword>
<evidence type="ECO:0000313" key="6">
    <source>
        <dbReference type="EMBL" id="CAH0372193.1"/>
    </source>
</evidence>
<sequence length="256" mass="27959">MQRCCLRSRPATVRQRRGAASRPRFYKHTSIERDGAAWRVTLDARPLPTPAGQALRLPTERLALAIAAEWDAQTDKIEPAAMPLMALASTAIDQIPKERDQTEKNILAYAATDTCRFVADAAREPEVRRRQDKYHEPILAWLREKHGAELIRGAPGALRAPPTPPEALDALTTACAALSNYHLAALQAATFESKSIAIGLALLDCEIDAEGAEAAARVEETANIERWGLVEGAHDYDLARVRVQLASAAFFAEATS</sequence>
<reference evidence="6" key="1">
    <citation type="submission" date="2021-11" db="EMBL/GenBank/DDBJ databases">
        <authorList>
            <consortium name="Genoscope - CEA"/>
            <person name="William W."/>
        </authorList>
    </citation>
    <scope>NUCLEOTIDE SEQUENCE</scope>
</reference>
<keyword evidence="4" id="KW-0496">Mitochondrion</keyword>
<comment type="similarity">
    <text evidence="2">Belongs to the ATP12 family.</text>
</comment>
<evidence type="ECO:0000256" key="3">
    <source>
        <dbReference type="ARBA" id="ARBA00022946"/>
    </source>
</evidence>
<dbReference type="Gene3D" id="3.30.2180.10">
    <property type="entry name" value="ATP12-like"/>
    <property type="match status" value="1"/>
</dbReference>